<dbReference type="AlphaFoldDB" id="A0A1W6N5D2"/>
<dbReference type="Proteomes" id="UP000237351">
    <property type="component" value="Chromosome"/>
</dbReference>
<evidence type="ECO:0000313" key="1">
    <source>
        <dbReference type="EMBL" id="ARN85011.1"/>
    </source>
</evidence>
<proteinExistence type="predicted"/>
<gene>
    <name evidence="1" type="ORF">GQ61_06590</name>
</gene>
<dbReference type="STRING" id="1414854.GQ61_06590"/>
<accession>A0A1W6N5D2</accession>
<sequence>MQYISFILRFSFPLIWTIPIYAETKEECRAKCIASYQESTRPITMQTEVKVSREWLEKHIERKKLDRLSNADKKVGYDALLSYEEGFIAQPKTDHSIVLNPATASLQGNIEVSLDDLKKNLDACLKDCDK</sequence>
<dbReference type="EMBL" id="CP008743">
    <property type="protein sequence ID" value="ARN85011.1"/>
    <property type="molecule type" value="Genomic_DNA"/>
</dbReference>
<dbReference type="KEGG" id="naf:GQ61_06590"/>
<protein>
    <submittedName>
        <fullName evidence="1">Uncharacterized protein</fullName>
    </submittedName>
</protein>
<keyword evidence="2" id="KW-1185">Reference proteome</keyword>
<organism evidence="1 2">
    <name type="scientific">Candidatus Nucleicultrix amoebiphila FS5</name>
    <dbReference type="NCBI Taxonomy" id="1414854"/>
    <lineage>
        <taxon>Bacteria</taxon>
        <taxon>Pseudomonadati</taxon>
        <taxon>Pseudomonadota</taxon>
        <taxon>Alphaproteobacteria</taxon>
        <taxon>Holosporales</taxon>
        <taxon>Candidatus Nucleicultricaceae</taxon>
        <taxon>Candidatus Nucleicultrix</taxon>
    </lineage>
</organism>
<reference evidence="1 2" key="1">
    <citation type="submission" date="2014-06" db="EMBL/GenBank/DDBJ databases">
        <title>The genome of the endonuclear symbiont Nucleicultrix amoebiphila.</title>
        <authorList>
            <person name="Schulz F."/>
            <person name="Horn M."/>
        </authorList>
    </citation>
    <scope>NUCLEOTIDE SEQUENCE [LARGE SCALE GENOMIC DNA]</scope>
    <source>
        <strain evidence="1 2">FS5</strain>
    </source>
</reference>
<evidence type="ECO:0000313" key="2">
    <source>
        <dbReference type="Proteomes" id="UP000237351"/>
    </source>
</evidence>
<dbReference type="RefSeq" id="WP_085784522.1">
    <property type="nucleotide sequence ID" value="NZ_CP008743.1"/>
</dbReference>
<name>A0A1W6N5D2_9PROT</name>